<organism evidence="3 4">
    <name type="scientific">Collybia nuda</name>
    <dbReference type="NCBI Taxonomy" id="64659"/>
    <lineage>
        <taxon>Eukaryota</taxon>
        <taxon>Fungi</taxon>
        <taxon>Dikarya</taxon>
        <taxon>Basidiomycota</taxon>
        <taxon>Agaricomycotina</taxon>
        <taxon>Agaricomycetes</taxon>
        <taxon>Agaricomycetidae</taxon>
        <taxon>Agaricales</taxon>
        <taxon>Tricholomatineae</taxon>
        <taxon>Clitocybaceae</taxon>
        <taxon>Collybia</taxon>
    </lineage>
</organism>
<reference evidence="3" key="1">
    <citation type="submission" date="2020-11" db="EMBL/GenBank/DDBJ databases">
        <authorList>
            <consortium name="DOE Joint Genome Institute"/>
            <person name="Ahrendt S."/>
            <person name="Riley R."/>
            <person name="Andreopoulos W."/>
            <person name="Labutti K."/>
            <person name="Pangilinan J."/>
            <person name="Ruiz-Duenas F.J."/>
            <person name="Barrasa J.M."/>
            <person name="Sanchez-Garcia M."/>
            <person name="Camarero S."/>
            <person name="Miyauchi S."/>
            <person name="Serrano A."/>
            <person name="Linde D."/>
            <person name="Babiker R."/>
            <person name="Drula E."/>
            <person name="Ayuso-Fernandez I."/>
            <person name="Pacheco R."/>
            <person name="Padilla G."/>
            <person name="Ferreira P."/>
            <person name="Barriuso J."/>
            <person name="Kellner H."/>
            <person name="Castanera R."/>
            <person name="Alfaro M."/>
            <person name="Ramirez L."/>
            <person name="Pisabarro A.G."/>
            <person name="Kuo A."/>
            <person name="Tritt A."/>
            <person name="Lipzen A."/>
            <person name="He G."/>
            <person name="Yan M."/>
            <person name="Ng V."/>
            <person name="Cullen D."/>
            <person name="Martin F."/>
            <person name="Rosso M.-N."/>
            <person name="Henrissat B."/>
            <person name="Hibbett D."/>
            <person name="Martinez A.T."/>
            <person name="Grigoriev I.V."/>
        </authorList>
    </citation>
    <scope>NUCLEOTIDE SEQUENCE</scope>
    <source>
        <strain evidence="3">CBS 247.69</strain>
    </source>
</reference>
<feature type="region of interest" description="Disordered" evidence="1">
    <location>
        <begin position="1"/>
        <end position="29"/>
    </location>
</feature>
<dbReference type="CDD" id="cd00027">
    <property type="entry name" value="BRCT"/>
    <property type="match status" value="1"/>
</dbReference>
<feature type="domain" description="BRCT" evidence="2">
    <location>
        <begin position="55"/>
        <end position="127"/>
    </location>
</feature>
<dbReference type="PROSITE" id="PS50172">
    <property type="entry name" value="BRCT"/>
    <property type="match status" value="1"/>
</dbReference>
<protein>
    <recommendedName>
        <fullName evidence="2">BRCT domain-containing protein</fullName>
    </recommendedName>
</protein>
<keyword evidence="4" id="KW-1185">Reference proteome</keyword>
<sequence length="600" mass="67662">MAPARSSTRHPHIDQNTIPQSNAHEQDSENVNSELFIDPMLGTPLAMYIEKDVDDRETIAGVITKYGGTISTGYSGVTYILVDPHKLSGQNLWRMYYGKKGKVVLSARWVDECVKTNQLQTFQNNWAGCKVTGTEVQQPQQQQQPPPAQPMPSMAIDALAHASFPYTVFRPMPPPHPQTWQTSGVIAPQQTHLAPHLLHRPPDTWDGYDPTAHGMGPPPGPPFEYRYREDQGGWVQTSNYYDTPYEQTYEQAAYMEDPNAPNPVAGPSTAPSAEPVEKPRGRKRTRTNPPPGAPASTLVLNRNPPARSPTPPTRVIKSTYGGNLFTSDDVLYLKKYIDYCQEQGLVLSLREICERIAVKAPHHTFYSWRRYCNKHQIRLGGYVMNPDRSESPMAVDGGNQDIDEEEMIHNGPGPGIVAAAHQQQHRAVIDPSLSRNRSPTPPRALYRSTTGKGVAFTDEDTAFLVKFMEYRKSQGRLDMVAFWKDVASKAPHHSRASWMKFWRRHKHELTHSDADAPLPQPPDKKMRYSREDDILLAKYFFGKPEGTSDKIFQAFGRVYPHHPWKGWQEHHRIHKAKIDHFMALLANGETLDGPQPPPAV</sequence>
<dbReference type="AlphaFoldDB" id="A0A9P5Y509"/>
<feature type="region of interest" description="Disordered" evidence="1">
    <location>
        <begin position="256"/>
        <end position="315"/>
    </location>
</feature>
<dbReference type="InterPro" id="IPR001357">
    <property type="entry name" value="BRCT_dom"/>
</dbReference>
<proteinExistence type="predicted"/>
<evidence type="ECO:0000313" key="4">
    <source>
        <dbReference type="Proteomes" id="UP000807353"/>
    </source>
</evidence>
<accession>A0A9P5Y509</accession>
<feature type="compositionally biased region" description="Polar residues" evidence="1">
    <location>
        <begin position="14"/>
        <end position="29"/>
    </location>
</feature>
<dbReference type="SUPFAM" id="SSF52113">
    <property type="entry name" value="BRCT domain"/>
    <property type="match status" value="1"/>
</dbReference>
<dbReference type="Pfam" id="PF16589">
    <property type="entry name" value="BRCT_2"/>
    <property type="match status" value="1"/>
</dbReference>
<dbReference type="OrthoDB" id="3358963at2759"/>
<comment type="caution">
    <text evidence="3">The sequence shown here is derived from an EMBL/GenBank/DDBJ whole genome shotgun (WGS) entry which is preliminary data.</text>
</comment>
<dbReference type="Proteomes" id="UP000807353">
    <property type="component" value="Unassembled WGS sequence"/>
</dbReference>
<dbReference type="InterPro" id="IPR036420">
    <property type="entry name" value="BRCT_dom_sf"/>
</dbReference>
<dbReference type="EMBL" id="MU150273">
    <property type="protein sequence ID" value="KAF9462344.1"/>
    <property type="molecule type" value="Genomic_DNA"/>
</dbReference>
<evidence type="ECO:0000256" key="1">
    <source>
        <dbReference type="SAM" id="MobiDB-lite"/>
    </source>
</evidence>
<dbReference type="Gene3D" id="3.40.50.10190">
    <property type="entry name" value="BRCT domain"/>
    <property type="match status" value="1"/>
</dbReference>
<name>A0A9P5Y509_9AGAR</name>
<gene>
    <name evidence="3" type="ORF">BDZ94DRAFT_1261652</name>
</gene>
<evidence type="ECO:0000313" key="3">
    <source>
        <dbReference type="EMBL" id="KAF9462344.1"/>
    </source>
</evidence>
<evidence type="ECO:0000259" key="2">
    <source>
        <dbReference type="PROSITE" id="PS50172"/>
    </source>
</evidence>